<evidence type="ECO:0000313" key="2">
    <source>
        <dbReference type="EMBL" id="JAC63961.1"/>
    </source>
</evidence>
<proteinExistence type="predicted"/>
<feature type="non-terminal residue" evidence="2">
    <location>
        <position position="1"/>
    </location>
</feature>
<gene>
    <name evidence="2" type="ORF">TSPGSL018_19375</name>
</gene>
<dbReference type="AlphaFoldDB" id="A0A061R082"/>
<feature type="region of interest" description="Disordered" evidence="1">
    <location>
        <begin position="68"/>
        <end position="110"/>
    </location>
</feature>
<dbReference type="EMBL" id="GBEZ01022900">
    <property type="protein sequence ID" value="JAC63961.1"/>
    <property type="molecule type" value="Transcribed_RNA"/>
</dbReference>
<sequence>PAVGAGGDRHPRAAKRALVARRCPATRLCCPSSEPLGGPQGLATLSRAAARQPPPRVSLVGSDALHSFFPSLPQGGKNEEGGRGRAVTPPRSLEKVRSLREPHFQRPAQMGFVPISGGGGHRGVLFPSALSAPLVCSGDRRQADVSC</sequence>
<feature type="compositionally biased region" description="Basic and acidic residues" evidence="1">
    <location>
        <begin position="92"/>
        <end position="104"/>
    </location>
</feature>
<feature type="non-terminal residue" evidence="2">
    <location>
        <position position="147"/>
    </location>
</feature>
<organism evidence="2">
    <name type="scientific">Tetraselmis sp. GSL018</name>
    <dbReference type="NCBI Taxonomy" id="582737"/>
    <lineage>
        <taxon>Eukaryota</taxon>
        <taxon>Viridiplantae</taxon>
        <taxon>Chlorophyta</taxon>
        <taxon>core chlorophytes</taxon>
        <taxon>Chlorodendrophyceae</taxon>
        <taxon>Chlorodendrales</taxon>
        <taxon>Chlorodendraceae</taxon>
        <taxon>Tetraselmis</taxon>
    </lineage>
</organism>
<name>A0A061R082_9CHLO</name>
<accession>A0A061R082</accession>
<evidence type="ECO:0000256" key="1">
    <source>
        <dbReference type="SAM" id="MobiDB-lite"/>
    </source>
</evidence>
<reference evidence="2" key="1">
    <citation type="submission" date="2014-05" db="EMBL/GenBank/DDBJ databases">
        <title>The transcriptome of the halophilic microalga Tetraselmis sp. GSL018 isolated from the Great Salt Lake, Utah.</title>
        <authorList>
            <person name="Jinkerson R.E."/>
            <person name="D'Adamo S."/>
            <person name="Posewitz M.C."/>
        </authorList>
    </citation>
    <scope>NUCLEOTIDE SEQUENCE</scope>
    <source>
        <strain evidence="2">GSL018</strain>
    </source>
</reference>
<protein>
    <submittedName>
        <fullName evidence="2">Uncharacterized protein</fullName>
    </submittedName>
</protein>